<gene>
    <name evidence="1" type="ORF">ACFOU2_14825</name>
</gene>
<comment type="caution">
    <text evidence="1">The sequence shown here is derived from an EMBL/GenBank/DDBJ whole genome shotgun (WGS) entry which is preliminary data.</text>
</comment>
<reference evidence="2" key="1">
    <citation type="journal article" date="2019" name="Int. J. Syst. Evol. Microbiol.">
        <title>The Global Catalogue of Microorganisms (GCM) 10K type strain sequencing project: providing services to taxonomists for standard genome sequencing and annotation.</title>
        <authorList>
            <consortium name="The Broad Institute Genomics Platform"/>
            <consortium name="The Broad Institute Genome Sequencing Center for Infectious Disease"/>
            <person name="Wu L."/>
            <person name="Ma J."/>
        </authorList>
    </citation>
    <scope>NUCLEOTIDE SEQUENCE [LARGE SCALE GENOMIC DNA]</scope>
    <source>
        <strain evidence="2">CCUG 61889</strain>
    </source>
</reference>
<dbReference type="EMBL" id="JBHRZT010000053">
    <property type="protein sequence ID" value="MFC3884700.1"/>
    <property type="molecule type" value="Genomic_DNA"/>
</dbReference>
<name>A0ABV8B5T0_9BACI</name>
<evidence type="ECO:0000313" key="2">
    <source>
        <dbReference type="Proteomes" id="UP001595752"/>
    </source>
</evidence>
<feature type="non-terminal residue" evidence="1">
    <location>
        <position position="107"/>
    </location>
</feature>
<sequence length="107" mass="12141">MGDGRHRRYRPETADILRFIAEGFNRNLTAVEIEEGLSLTAVRNMGVEEETAMRTAAAQQQSNQQAISVQVEVGEEFQELMKQTQVAMQIMAQQKEEIMELRKAVAE</sequence>
<evidence type="ECO:0008006" key="3">
    <source>
        <dbReference type="Google" id="ProtNLM"/>
    </source>
</evidence>
<dbReference type="Proteomes" id="UP001595752">
    <property type="component" value="Unassembled WGS sequence"/>
</dbReference>
<proteinExistence type="predicted"/>
<organism evidence="1 2">
    <name type="scientific">Bacillus songklensis</name>
    <dbReference type="NCBI Taxonomy" id="1069116"/>
    <lineage>
        <taxon>Bacteria</taxon>
        <taxon>Bacillati</taxon>
        <taxon>Bacillota</taxon>
        <taxon>Bacilli</taxon>
        <taxon>Bacillales</taxon>
        <taxon>Bacillaceae</taxon>
        <taxon>Bacillus</taxon>
    </lineage>
</organism>
<keyword evidence="2" id="KW-1185">Reference proteome</keyword>
<evidence type="ECO:0000313" key="1">
    <source>
        <dbReference type="EMBL" id="MFC3884700.1"/>
    </source>
</evidence>
<accession>A0ABV8B5T0</accession>
<protein>
    <recommendedName>
        <fullName evidence="3">HTH merR-type domain-containing protein</fullName>
    </recommendedName>
</protein>